<evidence type="ECO:0000313" key="1">
    <source>
        <dbReference type="EMBL" id="MBU9737359.1"/>
    </source>
</evidence>
<dbReference type="EMBL" id="JAHQCW010000019">
    <property type="protein sequence ID" value="MBU9737359.1"/>
    <property type="molecule type" value="Genomic_DNA"/>
</dbReference>
<sequence length="159" mass="18653">MKEYIKQVQEKQAVRSMIPMNFQMGFPVLNQKGQELLAIFPYYRTKVEGSQIHMSIPRFQAVVTYPSGRLVRVEDMKYNSRYQEVDFSAYPGVFSRGTGEHAAAYREAVERYLDRVGALLKQRSDQAEISAEQIGLMQEELFQIIEPFYTEYYRKLLEE</sequence>
<dbReference type="Proteomes" id="UP000712157">
    <property type="component" value="Unassembled WGS sequence"/>
</dbReference>
<organism evidence="1 2">
    <name type="scientific">Diplocloster agilis</name>
    <dbReference type="NCBI Taxonomy" id="2850323"/>
    <lineage>
        <taxon>Bacteria</taxon>
        <taxon>Bacillati</taxon>
        <taxon>Bacillota</taxon>
        <taxon>Clostridia</taxon>
        <taxon>Lachnospirales</taxon>
        <taxon>Lachnospiraceae</taxon>
        <taxon>Diplocloster</taxon>
    </lineage>
</organism>
<comment type="caution">
    <text evidence="1">The sequence shown here is derived from an EMBL/GenBank/DDBJ whole genome shotgun (WGS) entry which is preliminary data.</text>
</comment>
<name>A0A949NF85_9FIRM</name>
<gene>
    <name evidence="1" type="ORF">KTH89_12485</name>
</gene>
<reference evidence="1" key="1">
    <citation type="submission" date="2021-06" db="EMBL/GenBank/DDBJ databases">
        <title>Description of novel taxa of the family Lachnospiraceae.</title>
        <authorList>
            <person name="Chaplin A.V."/>
            <person name="Sokolova S.R."/>
            <person name="Pikina A.P."/>
            <person name="Korzhanova M."/>
            <person name="Belova V."/>
            <person name="Korostin D."/>
            <person name="Efimov B.A."/>
        </authorList>
    </citation>
    <scope>NUCLEOTIDE SEQUENCE</scope>
    <source>
        <strain evidence="1">ASD5720</strain>
    </source>
</reference>
<dbReference type="RefSeq" id="WP_238721939.1">
    <property type="nucleotide sequence ID" value="NZ_JAHQCW010000019.1"/>
</dbReference>
<protein>
    <submittedName>
        <fullName evidence="1">Uncharacterized protein</fullName>
    </submittedName>
</protein>
<keyword evidence="2" id="KW-1185">Reference proteome</keyword>
<proteinExistence type="predicted"/>
<accession>A0A949NF85</accession>
<dbReference type="AlphaFoldDB" id="A0A949NF85"/>
<evidence type="ECO:0000313" key="2">
    <source>
        <dbReference type="Proteomes" id="UP000712157"/>
    </source>
</evidence>